<evidence type="ECO:0000313" key="6">
    <source>
        <dbReference type="EMBL" id="ETX01739.1"/>
    </source>
</evidence>
<dbReference type="FunFam" id="3.40.50.300:FF:000016">
    <property type="entry name" value="Oligopeptide ABC transporter ATP-binding component"/>
    <property type="match status" value="1"/>
</dbReference>
<dbReference type="GO" id="GO:0005524">
    <property type="term" value="F:ATP binding"/>
    <property type="evidence" value="ECO:0007669"/>
    <property type="project" value="UniProtKB-KW"/>
</dbReference>
<organism evidence="6 7">
    <name type="scientific">Entotheonella factor</name>
    <dbReference type="NCBI Taxonomy" id="1429438"/>
    <lineage>
        <taxon>Bacteria</taxon>
        <taxon>Pseudomonadati</taxon>
        <taxon>Nitrospinota/Tectimicrobiota group</taxon>
        <taxon>Candidatus Tectimicrobiota</taxon>
        <taxon>Candidatus Entotheonellia</taxon>
        <taxon>Candidatus Entotheonellales</taxon>
        <taxon>Candidatus Entotheonellaceae</taxon>
        <taxon>Candidatus Entotheonella</taxon>
    </lineage>
</organism>
<evidence type="ECO:0000256" key="2">
    <source>
        <dbReference type="ARBA" id="ARBA00022448"/>
    </source>
</evidence>
<evidence type="ECO:0000256" key="4">
    <source>
        <dbReference type="ARBA" id="ARBA00022840"/>
    </source>
</evidence>
<dbReference type="GO" id="GO:0016887">
    <property type="term" value="F:ATP hydrolysis activity"/>
    <property type="evidence" value="ECO:0007669"/>
    <property type="project" value="InterPro"/>
</dbReference>
<dbReference type="AlphaFoldDB" id="W4LUM1"/>
<dbReference type="PATRIC" id="fig|1429438.4.peg.1378"/>
<name>W4LUM1_ENTF1</name>
<dbReference type="InterPro" id="IPR013563">
    <property type="entry name" value="Oligopep_ABC_C"/>
</dbReference>
<dbReference type="NCBIfam" id="TIGR01727">
    <property type="entry name" value="oligo_HPY"/>
    <property type="match status" value="1"/>
</dbReference>
<dbReference type="Pfam" id="PF00005">
    <property type="entry name" value="ABC_tran"/>
    <property type="match status" value="1"/>
</dbReference>
<dbReference type="GO" id="GO:0015833">
    <property type="term" value="P:peptide transport"/>
    <property type="evidence" value="ECO:0007669"/>
    <property type="project" value="InterPro"/>
</dbReference>
<protein>
    <submittedName>
        <fullName evidence="6">Peptide ABC transporter substrate-binding protein</fullName>
    </submittedName>
</protein>
<dbReference type="InterPro" id="IPR003439">
    <property type="entry name" value="ABC_transporter-like_ATP-bd"/>
</dbReference>
<dbReference type="Pfam" id="PF08352">
    <property type="entry name" value="oligo_HPY"/>
    <property type="match status" value="1"/>
</dbReference>
<dbReference type="InterPro" id="IPR003593">
    <property type="entry name" value="AAA+_ATPase"/>
</dbReference>
<keyword evidence="3" id="KW-0547">Nucleotide-binding</keyword>
<dbReference type="Proteomes" id="UP000019141">
    <property type="component" value="Unassembled WGS sequence"/>
</dbReference>
<accession>W4LUM1</accession>
<evidence type="ECO:0000259" key="5">
    <source>
        <dbReference type="PROSITE" id="PS50893"/>
    </source>
</evidence>
<dbReference type="Gene3D" id="3.40.50.300">
    <property type="entry name" value="P-loop containing nucleotide triphosphate hydrolases"/>
    <property type="match status" value="1"/>
</dbReference>
<dbReference type="HOGENOM" id="CLU_000604_1_23_7"/>
<dbReference type="CDD" id="cd03257">
    <property type="entry name" value="ABC_NikE_OppD_transporters"/>
    <property type="match status" value="1"/>
</dbReference>
<comment type="similarity">
    <text evidence="1">Belongs to the ABC transporter superfamily.</text>
</comment>
<evidence type="ECO:0000256" key="3">
    <source>
        <dbReference type="ARBA" id="ARBA00022741"/>
    </source>
</evidence>
<dbReference type="PANTHER" id="PTHR43776">
    <property type="entry name" value="TRANSPORT ATP-BINDING PROTEIN"/>
    <property type="match status" value="1"/>
</dbReference>
<dbReference type="SUPFAM" id="SSF52540">
    <property type="entry name" value="P-loop containing nucleoside triphosphate hydrolases"/>
    <property type="match status" value="1"/>
</dbReference>
<keyword evidence="2" id="KW-0813">Transport</keyword>
<dbReference type="PROSITE" id="PS50893">
    <property type="entry name" value="ABC_TRANSPORTER_2"/>
    <property type="match status" value="1"/>
</dbReference>
<dbReference type="PANTHER" id="PTHR43776:SF7">
    <property type="entry name" value="D,D-DIPEPTIDE TRANSPORT ATP-BINDING PROTEIN DDPF-RELATED"/>
    <property type="match status" value="1"/>
</dbReference>
<dbReference type="EMBL" id="AZHW01000205">
    <property type="protein sequence ID" value="ETX01739.1"/>
    <property type="molecule type" value="Genomic_DNA"/>
</dbReference>
<dbReference type="InterPro" id="IPR027417">
    <property type="entry name" value="P-loop_NTPase"/>
</dbReference>
<reference evidence="6 7" key="1">
    <citation type="journal article" date="2014" name="Nature">
        <title>An environmental bacterial taxon with a large and distinct metabolic repertoire.</title>
        <authorList>
            <person name="Wilson M.C."/>
            <person name="Mori T."/>
            <person name="Ruckert C."/>
            <person name="Uria A.R."/>
            <person name="Helf M.J."/>
            <person name="Takada K."/>
            <person name="Gernert C."/>
            <person name="Steffens U.A."/>
            <person name="Heycke N."/>
            <person name="Schmitt S."/>
            <person name="Rinke C."/>
            <person name="Helfrich E.J."/>
            <person name="Brachmann A.O."/>
            <person name="Gurgui C."/>
            <person name="Wakimoto T."/>
            <person name="Kracht M."/>
            <person name="Crusemann M."/>
            <person name="Hentschel U."/>
            <person name="Abe I."/>
            <person name="Matsunaga S."/>
            <person name="Kalinowski J."/>
            <person name="Takeyama H."/>
            <person name="Piel J."/>
        </authorList>
    </citation>
    <scope>NUCLEOTIDE SEQUENCE [LARGE SCALE GENOMIC DNA]</scope>
    <source>
        <strain evidence="7">TSY1</strain>
    </source>
</reference>
<dbReference type="InterPro" id="IPR050319">
    <property type="entry name" value="ABC_transp_ATP-bind"/>
</dbReference>
<dbReference type="InterPro" id="IPR017871">
    <property type="entry name" value="ABC_transporter-like_CS"/>
</dbReference>
<dbReference type="PROSITE" id="PS00211">
    <property type="entry name" value="ABC_TRANSPORTER_1"/>
    <property type="match status" value="1"/>
</dbReference>
<comment type="caution">
    <text evidence="6">The sequence shown here is derived from an EMBL/GenBank/DDBJ whole genome shotgun (WGS) entry which is preliminary data.</text>
</comment>
<sequence length="323" mass="35760">MAGDALLEVQNLKKHFPIKGGVFSKTIGHVYAVDGISFTLQSGETLGLVGESGCGKSTTGRTILRLIEPTEGSVKFEGQEIVDLDKGNMRSLRREMQIIFQDPYASLNPRMTVGSIIGEPLEIHKIARGSEKEDQVASLLEKVGLRSEDMRKYPHEFSGGQRQRIGIARALGLNPKLIVCDEPVSALDVSIQAQVINLLEDLQEEFGLSYLFIAHNLNVVEHISNRVAVMYLGKIVELTTDTELYANPQHPYTEALLSAVPVPDPTVEKRRIILQGDVPSPINPPSGCHFHTRCPYKEKICEEEVPEFKDVGDGHWVACHLRT</sequence>
<evidence type="ECO:0000256" key="1">
    <source>
        <dbReference type="ARBA" id="ARBA00005417"/>
    </source>
</evidence>
<dbReference type="NCBIfam" id="NF008453">
    <property type="entry name" value="PRK11308.1"/>
    <property type="match status" value="1"/>
</dbReference>
<gene>
    <name evidence="6" type="ORF">ETSY1_06230</name>
</gene>
<feature type="domain" description="ABC transporter" evidence="5">
    <location>
        <begin position="7"/>
        <end position="257"/>
    </location>
</feature>
<keyword evidence="4" id="KW-0067">ATP-binding</keyword>
<keyword evidence="7" id="KW-1185">Reference proteome</keyword>
<evidence type="ECO:0000313" key="7">
    <source>
        <dbReference type="Proteomes" id="UP000019141"/>
    </source>
</evidence>
<dbReference type="GO" id="GO:0055085">
    <property type="term" value="P:transmembrane transport"/>
    <property type="evidence" value="ECO:0007669"/>
    <property type="project" value="UniProtKB-ARBA"/>
</dbReference>
<proteinExistence type="inferred from homology"/>
<dbReference type="SMART" id="SM00382">
    <property type="entry name" value="AAA"/>
    <property type="match status" value="1"/>
</dbReference>